<evidence type="ECO:0000313" key="2">
    <source>
        <dbReference type="EMBL" id="KAJ3569117.1"/>
    </source>
</evidence>
<gene>
    <name evidence="2" type="ORF">NP233_g5268</name>
</gene>
<accession>A0AAD5VT69</accession>
<reference evidence="2" key="1">
    <citation type="submission" date="2022-07" db="EMBL/GenBank/DDBJ databases">
        <title>Genome Sequence of Leucocoprinus birnbaumii.</title>
        <authorList>
            <person name="Buettner E."/>
        </authorList>
    </citation>
    <scope>NUCLEOTIDE SEQUENCE</scope>
    <source>
        <strain evidence="2">VT141</strain>
    </source>
</reference>
<feature type="region of interest" description="Disordered" evidence="1">
    <location>
        <begin position="389"/>
        <end position="410"/>
    </location>
</feature>
<evidence type="ECO:0000313" key="3">
    <source>
        <dbReference type="Proteomes" id="UP001213000"/>
    </source>
</evidence>
<evidence type="ECO:0000256" key="1">
    <source>
        <dbReference type="SAM" id="MobiDB-lite"/>
    </source>
</evidence>
<comment type="caution">
    <text evidence="2">The sequence shown here is derived from an EMBL/GenBank/DDBJ whole genome shotgun (WGS) entry which is preliminary data.</text>
</comment>
<keyword evidence="3" id="KW-1185">Reference proteome</keyword>
<organism evidence="2 3">
    <name type="scientific">Leucocoprinus birnbaumii</name>
    <dbReference type="NCBI Taxonomy" id="56174"/>
    <lineage>
        <taxon>Eukaryota</taxon>
        <taxon>Fungi</taxon>
        <taxon>Dikarya</taxon>
        <taxon>Basidiomycota</taxon>
        <taxon>Agaricomycotina</taxon>
        <taxon>Agaricomycetes</taxon>
        <taxon>Agaricomycetidae</taxon>
        <taxon>Agaricales</taxon>
        <taxon>Agaricineae</taxon>
        <taxon>Agaricaceae</taxon>
        <taxon>Leucocoprinus</taxon>
    </lineage>
</organism>
<protein>
    <submittedName>
        <fullName evidence="2">Uncharacterized protein</fullName>
    </submittedName>
</protein>
<proteinExistence type="predicted"/>
<name>A0AAD5VT69_9AGAR</name>
<dbReference type="Proteomes" id="UP001213000">
    <property type="component" value="Unassembled WGS sequence"/>
</dbReference>
<sequence>MASSLEFLPSDILHQIAHQATKNSFPALGTRQILSLLLTSSTLYQTLNLKSCPHLYADIFRSSFDTYALLKRFKFQVTDSVLANELVVRCQMLRRIRRHNSSSSALRDDLWTALWMVYESDGRNEFHLGDACLPEYLLGLLKRWDHDAENTSQELRSLVIWLLCFTLKQQHIWSLVPDAKATLHRLLLPYSRNSPAHAPVVSINNFSPPSAARVHSRDRSITRTQVTQDRALQSEFRLQHQRRFKHGIEPIDRYGRKWVPNCPDPTSAAINLLFSLKETEQLAIPQHLPETRLIALATQRSGPTQEDVRKIRGYKTTLFADMISPGCQCPNRGSDSQYLDGKRSQGMDLEFQRTVWGEEGVKEVKALSVTCGTMSGVWEGFFMQIAPFSGLPGPTPGDASDEEQEPHHEPQDFICRKPMQSMLVEYVCYADSCPKSSVTGDVSELKDLPKLCLETQDGFELDGRKYERFAENSEEGSPEEEIREPVDIVLLGETIQDHDQAWGGFRFAGRVRKDGSIILKREAKEDGADAFAGTWNFEGKLHFGTVFVGTCAPSTSTPNTSPAIRSIFSMQKRAKGFTSW</sequence>
<dbReference type="AlphaFoldDB" id="A0AAD5VT69"/>
<dbReference type="EMBL" id="JANIEX010000306">
    <property type="protein sequence ID" value="KAJ3569117.1"/>
    <property type="molecule type" value="Genomic_DNA"/>
</dbReference>